<comment type="caution">
    <text evidence="1">The sequence shown here is derived from an EMBL/GenBank/DDBJ whole genome shotgun (WGS) entry which is preliminary data.</text>
</comment>
<name>A0ABW4GWF8_9ACTN</name>
<evidence type="ECO:0000313" key="1">
    <source>
        <dbReference type="EMBL" id="MFD1546960.1"/>
    </source>
</evidence>
<protein>
    <submittedName>
        <fullName evidence="1">Uncharacterized protein</fullName>
    </submittedName>
</protein>
<accession>A0ABW4GWF8</accession>
<reference evidence="2" key="1">
    <citation type="journal article" date="2019" name="Int. J. Syst. Evol. Microbiol.">
        <title>The Global Catalogue of Microorganisms (GCM) 10K type strain sequencing project: providing services to taxonomists for standard genome sequencing and annotation.</title>
        <authorList>
            <consortium name="The Broad Institute Genomics Platform"/>
            <consortium name="The Broad Institute Genome Sequencing Center for Infectious Disease"/>
            <person name="Wu L."/>
            <person name="Ma J."/>
        </authorList>
    </citation>
    <scope>NUCLEOTIDE SEQUENCE [LARGE SCALE GENOMIC DNA]</scope>
    <source>
        <strain evidence="2">CGMCC 1.15399</strain>
    </source>
</reference>
<dbReference type="EMBL" id="JBHUCM010000070">
    <property type="protein sequence ID" value="MFD1546960.1"/>
    <property type="molecule type" value="Genomic_DNA"/>
</dbReference>
<keyword evidence="2" id="KW-1185">Reference proteome</keyword>
<dbReference type="RefSeq" id="WP_219536633.1">
    <property type="nucleotide sequence ID" value="NZ_JAHKRM010000031.1"/>
</dbReference>
<gene>
    <name evidence="1" type="ORF">ACFSJ0_58680</name>
</gene>
<organism evidence="1 2">
    <name type="scientific">Nonomuraea guangzhouensis</name>
    <dbReference type="NCBI Taxonomy" id="1291555"/>
    <lineage>
        <taxon>Bacteria</taxon>
        <taxon>Bacillati</taxon>
        <taxon>Actinomycetota</taxon>
        <taxon>Actinomycetes</taxon>
        <taxon>Streptosporangiales</taxon>
        <taxon>Streptosporangiaceae</taxon>
        <taxon>Nonomuraea</taxon>
    </lineage>
</organism>
<sequence length="113" mass="12498">MIVEPVVRVILRCSRCDTPWLDDEEAVALWVDAAQIEKAFSKLGGGDFYGWRRAGDLYLCEDCHIVDGGVVVERPPLRPVEQATVLRAQDGYARLVGRVAAYELLPSAPEAAR</sequence>
<evidence type="ECO:0000313" key="2">
    <source>
        <dbReference type="Proteomes" id="UP001597097"/>
    </source>
</evidence>
<proteinExistence type="predicted"/>
<dbReference type="Proteomes" id="UP001597097">
    <property type="component" value="Unassembled WGS sequence"/>
</dbReference>